<evidence type="ECO:0000256" key="1">
    <source>
        <dbReference type="SAM" id="Coils"/>
    </source>
</evidence>
<dbReference type="InterPro" id="IPR000477">
    <property type="entry name" value="RT_dom"/>
</dbReference>
<dbReference type="InterPro" id="IPR043502">
    <property type="entry name" value="DNA/RNA_pol_sf"/>
</dbReference>
<organism evidence="3 4">
    <name type="scientific">Lactuca sativa</name>
    <name type="common">Garden lettuce</name>
    <dbReference type="NCBI Taxonomy" id="4236"/>
    <lineage>
        <taxon>Eukaryota</taxon>
        <taxon>Viridiplantae</taxon>
        <taxon>Streptophyta</taxon>
        <taxon>Embryophyta</taxon>
        <taxon>Tracheophyta</taxon>
        <taxon>Spermatophyta</taxon>
        <taxon>Magnoliopsida</taxon>
        <taxon>eudicotyledons</taxon>
        <taxon>Gunneridae</taxon>
        <taxon>Pentapetalae</taxon>
        <taxon>asterids</taxon>
        <taxon>campanulids</taxon>
        <taxon>Asterales</taxon>
        <taxon>Asteraceae</taxon>
        <taxon>Cichorioideae</taxon>
        <taxon>Cichorieae</taxon>
        <taxon>Lactucinae</taxon>
        <taxon>Lactuca</taxon>
    </lineage>
</organism>
<feature type="coiled-coil region" evidence="1">
    <location>
        <begin position="49"/>
        <end position="76"/>
    </location>
</feature>
<reference evidence="3 4" key="1">
    <citation type="journal article" date="2017" name="Nat. Commun.">
        <title>Genome assembly with in vitro proximity ligation data and whole-genome triplication in lettuce.</title>
        <authorList>
            <person name="Reyes-Chin-Wo S."/>
            <person name="Wang Z."/>
            <person name="Yang X."/>
            <person name="Kozik A."/>
            <person name="Arikit S."/>
            <person name="Song C."/>
            <person name="Xia L."/>
            <person name="Froenicke L."/>
            <person name="Lavelle D.O."/>
            <person name="Truco M.J."/>
            <person name="Xia R."/>
            <person name="Zhu S."/>
            <person name="Xu C."/>
            <person name="Xu H."/>
            <person name="Xu X."/>
            <person name="Cox K."/>
            <person name="Korf I."/>
            <person name="Meyers B.C."/>
            <person name="Michelmore R.W."/>
        </authorList>
    </citation>
    <scope>NUCLEOTIDE SEQUENCE [LARGE SCALE GENOMIC DNA]</scope>
    <source>
        <strain evidence="4">cv. Salinas</strain>
        <tissue evidence="3">Seedlings</tissue>
    </source>
</reference>
<dbReference type="EMBL" id="NBSK02000005">
    <property type="protein sequence ID" value="KAJ0207647.1"/>
    <property type="molecule type" value="Genomic_DNA"/>
</dbReference>
<comment type="caution">
    <text evidence="3">The sequence shown here is derived from an EMBL/GenBank/DDBJ whole genome shotgun (WGS) entry which is preliminary data.</text>
</comment>
<keyword evidence="1" id="KW-0175">Coiled coil</keyword>
<dbReference type="InterPro" id="IPR052343">
    <property type="entry name" value="Retrotransposon-Effector_Assoc"/>
</dbReference>
<evidence type="ECO:0000313" key="4">
    <source>
        <dbReference type="Proteomes" id="UP000235145"/>
    </source>
</evidence>
<evidence type="ECO:0000259" key="2">
    <source>
        <dbReference type="Pfam" id="PF00078"/>
    </source>
</evidence>
<dbReference type="Proteomes" id="UP000235145">
    <property type="component" value="Unassembled WGS sequence"/>
</dbReference>
<dbReference type="PANTHER" id="PTHR46890:SF50">
    <property type="entry name" value="RNA-DIRECTED DNA POLYMERASE, EUKARYOTA, REVERSE TRANSCRIPTASE ZINC-BINDING DOMAIN PROTEIN-RELATED"/>
    <property type="match status" value="1"/>
</dbReference>
<feature type="domain" description="Reverse transcriptase" evidence="2">
    <location>
        <begin position="213"/>
        <end position="410"/>
    </location>
</feature>
<proteinExistence type="predicted"/>
<name>A0A9R1XH16_LACSA</name>
<dbReference type="AlphaFoldDB" id="A0A9R1XH16"/>
<keyword evidence="4" id="KW-1185">Reference proteome</keyword>
<gene>
    <name evidence="3" type="ORF">LSAT_V11C500277200</name>
</gene>
<evidence type="ECO:0000313" key="3">
    <source>
        <dbReference type="EMBL" id="KAJ0207647.1"/>
    </source>
</evidence>
<protein>
    <recommendedName>
        <fullName evidence="2">Reverse transcriptase domain-containing protein</fullName>
    </recommendedName>
</protein>
<accession>A0A9R1XH16</accession>
<sequence>MKFVLIMRVLDRHFSDHRPFLLKEWVCDYGPSLFRVFDSWLSVDNIEKVVEEENRMVSLKKKLQVLKKNLKEWNMQVRVDRLNDKDELIKKLLVLDKQVDPGCATSTNLENRRMLFKELMGIEKKDMDDLAQKAKIKWPIEGDDNTKFFHCILNNSRKQMAIRDIFKNGVWMDDLMTVKAKFLDQFSVRFAKPTTPMASVVAALEADVSFEEIKKAVWDCDSFVSKEQFAFIKGRQILDGPFIMNEVLSWCKFKNKSDMVFKVDFEKAYDLVRWEFLDIMSRMEFGVRWRNWIQGCLSFSRGSVLVNGSPIEEFQLFRGLRQGDPLSCFMFILVMESLHVAFQKVVDNCLFCGISLDSSSSCCLSHLFYVDDAIFVGEWKDSNVKNIVRVLHSFFLALGLKINLNKSKLLGYEVLFRRLKIWLLLLDV</sequence>
<dbReference type="SUPFAM" id="SSF56672">
    <property type="entry name" value="DNA/RNA polymerases"/>
    <property type="match status" value="1"/>
</dbReference>
<dbReference type="PANTHER" id="PTHR46890">
    <property type="entry name" value="NON-LTR RETROLELEMENT REVERSE TRANSCRIPTASE-LIKE PROTEIN-RELATED"/>
    <property type="match status" value="1"/>
</dbReference>
<dbReference type="Pfam" id="PF00078">
    <property type="entry name" value="RVT_1"/>
    <property type="match status" value="1"/>
</dbReference>